<protein>
    <submittedName>
        <fullName evidence="1">Uncharacterized protein</fullName>
    </submittedName>
</protein>
<dbReference type="HOGENOM" id="CLU_086154_0_0_1"/>
<dbReference type="FunCoup" id="E3MDI1">
    <property type="interactions" value="333"/>
</dbReference>
<dbReference type="Proteomes" id="UP000008281">
    <property type="component" value="Unassembled WGS sequence"/>
</dbReference>
<dbReference type="InterPro" id="IPR045068">
    <property type="entry name" value="BACURD1-3"/>
</dbReference>
<evidence type="ECO:0000313" key="1">
    <source>
        <dbReference type="EMBL" id="EFO99144.1"/>
    </source>
</evidence>
<dbReference type="OrthoDB" id="5804262at2759"/>
<dbReference type="InterPro" id="IPR011333">
    <property type="entry name" value="SKP1/BTB/POZ_sf"/>
</dbReference>
<dbReference type="Gene3D" id="3.30.710.10">
    <property type="entry name" value="Potassium Channel Kv1.1, Chain A"/>
    <property type="match status" value="1"/>
</dbReference>
<dbReference type="InterPro" id="IPR003131">
    <property type="entry name" value="T1-type_BTB"/>
</dbReference>
<dbReference type="InterPro" id="IPR000210">
    <property type="entry name" value="BTB/POZ_dom"/>
</dbReference>
<dbReference type="AlphaFoldDB" id="E3MDI1"/>
<dbReference type="eggNOG" id="KOG2716">
    <property type="taxonomic scope" value="Eukaryota"/>
</dbReference>
<accession>E3MDI1</accession>
<dbReference type="STRING" id="31234.E3MDI1"/>
<evidence type="ECO:0000313" key="2">
    <source>
        <dbReference type="Proteomes" id="UP000008281"/>
    </source>
</evidence>
<dbReference type="PANTHER" id="PTHR11145">
    <property type="entry name" value="BTB/POZ DOMAIN-CONTAINING ADAPTER FOR CUL3-MEDIATED RHOA DEGRADATION PROTEIN FAMILY MEMBER"/>
    <property type="match status" value="1"/>
</dbReference>
<proteinExistence type="predicted"/>
<organism evidence="2">
    <name type="scientific">Caenorhabditis remanei</name>
    <name type="common">Caenorhabditis vulgaris</name>
    <dbReference type="NCBI Taxonomy" id="31234"/>
    <lineage>
        <taxon>Eukaryota</taxon>
        <taxon>Metazoa</taxon>
        <taxon>Ecdysozoa</taxon>
        <taxon>Nematoda</taxon>
        <taxon>Chromadorea</taxon>
        <taxon>Rhabditida</taxon>
        <taxon>Rhabditina</taxon>
        <taxon>Rhabditomorpha</taxon>
        <taxon>Rhabditoidea</taxon>
        <taxon>Rhabditidae</taxon>
        <taxon>Peloderinae</taxon>
        <taxon>Caenorhabditis</taxon>
    </lineage>
</organism>
<dbReference type="SUPFAM" id="SSF54695">
    <property type="entry name" value="POZ domain"/>
    <property type="match status" value="1"/>
</dbReference>
<dbReference type="GO" id="GO:0051260">
    <property type="term" value="P:protein homooligomerization"/>
    <property type="evidence" value="ECO:0007669"/>
    <property type="project" value="InterPro"/>
</dbReference>
<dbReference type="SMART" id="SM00225">
    <property type="entry name" value="BTB"/>
    <property type="match status" value="1"/>
</dbReference>
<dbReference type="PROSITE" id="PS50097">
    <property type="entry name" value="BTB"/>
    <property type="match status" value="1"/>
</dbReference>
<sequence length="226" mass="26250">MSSDSIIKLNIGGTIFQTTKATLSKFNGMFKVMMETDIPVAKDESGAIFIDRSPKHFDSILNYLRDGNIVLPESRKKEVKEIEKEAHFYLLDGLVELCNQKISEKSENSHKKLLKTIDCDSDLLQIIVDPIKPVLVFHCPVNNVGGIQFPLEFDVVNFIKQYEHKMDVYFKPYETGRSARCLEWQWTFYRKNYAEGNLQRDPRQTFGQQLEASLKFFFTNFPDFQI</sequence>
<dbReference type="Pfam" id="PF02214">
    <property type="entry name" value="BTB_2"/>
    <property type="match status" value="1"/>
</dbReference>
<gene>
    <name evidence="1" type="ORF">CRE_17914</name>
</gene>
<reference evidence="1" key="1">
    <citation type="submission" date="2007-07" db="EMBL/GenBank/DDBJ databases">
        <title>PCAP assembly of the Caenorhabditis remanei genome.</title>
        <authorList>
            <consortium name="The Caenorhabditis remanei Sequencing Consortium"/>
            <person name="Wilson R.K."/>
        </authorList>
    </citation>
    <scope>NUCLEOTIDE SEQUENCE [LARGE SCALE GENOMIC DNA]</scope>
    <source>
        <strain evidence="1">PB4641</strain>
    </source>
</reference>
<name>E3MDI1_CAERE</name>
<dbReference type="PANTHER" id="PTHR11145:SF19">
    <property type="entry name" value="BTB DOMAIN-CONTAINING PROTEIN-RELATED"/>
    <property type="match status" value="1"/>
</dbReference>
<dbReference type="EMBL" id="DS268437">
    <property type="protein sequence ID" value="EFO99144.1"/>
    <property type="molecule type" value="Genomic_DNA"/>
</dbReference>
<keyword evidence="2" id="KW-1185">Reference proteome</keyword>
<dbReference type="OMA" id="CKIRTFE"/>